<comment type="caution">
    <text evidence="2">The sequence shown here is derived from an EMBL/GenBank/DDBJ whole genome shotgun (WGS) entry which is preliminary data.</text>
</comment>
<evidence type="ECO:0000313" key="3">
    <source>
        <dbReference type="Proteomes" id="UP000023435"/>
    </source>
</evidence>
<dbReference type="OrthoDB" id="528778at2"/>
<reference evidence="2 3" key="1">
    <citation type="journal article" date="2014" name="Genome Announc.">
        <title>Draft Genome Sequence of Lysobacter capsici AZ78, a Bacterium Antagonistic to Plant-Pathogenic Oomycetes.</title>
        <authorList>
            <person name="Puopolo G."/>
            <person name="Sonego P."/>
            <person name="Engelen K."/>
            <person name="Pertot I."/>
        </authorList>
    </citation>
    <scope>NUCLEOTIDE SEQUENCE [LARGE SCALE GENOMIC DNA]</scope>
    <source>
        <strain evidence="2 3">AZ78</strain>
    </source>
</reference>
<evidence type="ECO:0000313" key="2">
    <source>
        <dbReference type="EMBL" id="KWS06731.1"/>
    </source>
</evidence>
<dbReference type="EMBL" id="JAJA02000001">
    <property type="protein sequence ID" value="KWS06731.1"/>
    <property type="molecule type" value="Genomic_DNA"/>
</dbReference>
<proteinExistence type="predicted"/>
<sequence>MSGLASARSGSEQASGIDARSLYQRILGADFERLPASLRALHARDGVRRYAGEAEASRGAGWLSRLCGGIAGLPPAHAGAIEVEIDAGRHGETWIRRFGHGAMRSRLRERDGLIHERLGPMAFAFALELVDDGVIWRLRSVRALGVALPLSWFDGMRAHEFERDGRYRFDVRAALPGIGLLVHYRGWLTIGD</sequence>
<dbReference type="Proteomes" id="UP000023435">
    <property type="component" value="Unassembled WGS sequence"/>
</dbReference>
<dbReference type="RefSeq" id="WP_051547063.1">
    <property type="nucleotide sequence ID" value="NZ_JAJA02000001.1"/>
</dbReference>
<organism evidence="2 3">
    <name type="scientific">Lysobacter capsici AZ78</name>
    <dbReference type="NCBI Taxonomy" id="1444315"/>
    <lineage>
        <taxon>Bacteria</taxon>
        <taxon>Pseudomonadati</taxon>
        <taxon>Pseudomonadota</taxon>
        <taxon>Gammaproteobacteria</taxon>
        <taxon>Lysobacterales</taxon>
        <taxon>Lysobacteraceae</taxon>
        <taxon>Lysobacter</taxon>
    </lineage>
</organism>
<protein>
    <recommendedName>
        <fullName evidence="1">DUF4166 domain-containing protein</fullName>
    </recommendedName>
</protein>
<gene>
    <name evidence="2" type="ORF">AZ78_4288</name>
</gene>
<evidence type="ECO:0000259" key="1">
    <source>
        <dbReference type="Pfam" id="PF13761"/>
    </source>
</evidence>
<keyword evidence="3" id="KW-1185">Reference proteome</keyword>
<accession>A0A108UCI5</accession>
<dbReference type="AlphaFoldDB" id="A0A108UCI5"/>
<name>A0A108UCI5_9GAMM</name>
<dbReference type="InterPro" id="IPR025311">
    <property type="entry name" value="DUF4166"/>
</dbReference>
<feature type="domain" description="DUF4166" evidence="1">
    <location>
        <begin position="34"/>
        <end position="188"/>
    </location>
</feature>
<dbReference type="Pfam" id="PF13761">
    <property type="entry name" value="DUF4166"/>
    <property type="match status" value="1"/>
</dbReference>